<dbReference type="Proteomes" id="UP000547510">
    <property type="component" value="Unassembled WGS sequence"/>
</dbReference>
<comment type="caution">
    <text evidence="3">The sequence shown here is derived from an EMBL/GenBank/DDBJ whole genome shotgun (WGS) entry which is preliminary data.</text>
</comment>
<dbReference type="RefSeq" id="WP_184698693.1">
    <property type="nucleotide sequence ID" value="NZ_JACHJN010000016.1"/>
</dbReference>
<dbReference type="InterPro" id="IPR050855">
    <property type="entry name" value="NDM-1-like"/>
</dbReference>
<evidence type="ECO:0000313" key="3">
    <source>
        <dbReference type="EMBL" id="MBB5960465.1"/>
    </source>
</evidence>
<accession>A0A841CX00</accession>
<name>A0A841CX00_9PSEU</name>
<dbReference type="InterPro" id="IPR036866">
    <property type="entry name" value="RibonucZ/Hydroxyglut_hydro"/>
</dbReference>
<dbReference type="EMBL" id="JACHJN010000016">
    <property type="protein sequence ID" value="MBB5960465.1"/>
    <property type="molecule type" value="Genomic_DNA"/>
</dbReference>
<dbReference type="GO" id="GO:0016787">
    <property type="term" value="F:hydrolase activity"/>
    <property type="evidence" value="ECO:0007669"/>
    <property type="project" value="UniProtKB-KW"/>
</dbReference>
<dbReference type="PANTHER" id="PTHR42951:SF22">
    <property type="entry name" value="METALLO BETA-LACTAMASE SUPERFAMILY LIPOPROTEIN"/>
    <property type="match status" value="1"/>
</dbReference>
<reference evidence="3 4" key="1">
    <citation type="submission" date="2020-08" db="EMBL/GenBank/DDBJ databases">
        <title>Genomic Encyclopedia of Type Strains, Phase III (KMG-III): the genomes of soil and plant-associated and newly described type strains.</title>
        <authorList>
            <person name="Whitman W."/>
        </authorList>
    </citation>
    <scope>NUCLEOTIDE SEQUENCE [LARGE SCALE GENOMIC DNA]</scope>
    <source>
        <strain evidence="3 4">CECT 8640</strain>
    </source>
</reference>
<feature type="domain" description="Metallo-beta-lactamase" evidence="2">
    <location>
        <begin position="66"/>
        <end position="242"/>
    </location>
</feature>
<dbReference type="InterPro" id="IPR001279">
    <property type="entry name" value="Metallo-B-lactamas"/>
</dbReference>
<dbReference type="Pfam" id="PF00753">
    <property type="entry name" value="Lactamase_B"/>
    <property type="match status" value="1"/>
</dbReference>
<dbReference type="SMART" id="SM00849">
    <property type="entry name" value="Lactamase_B"/>
    <property type="match status" value="1"/>
</dbReference>
<keyword evidence="4" id="KW-1185">Reference proteome</keyword>
<sequence>MTSQAALTSPIPASAPLRTDQPHQEASARTPVPPGVKITRLFEENMEKPFVLQRLTERTWWVSVKNYTTVFVVGSDSVLLFDAPLGRTSAFREAIASVTEKHVSTLVYSHFHTDHIDDVQHWIDAASEDGINLRLIASARTAAKLEAARSILPRPTETVAWPSSSFTFEGIEVRLHGFEWAAHTEDHGAWLLPTERVAHVPDLISPDQPPFWRFAANERFLFTEDNLRAVNELEWDYLSGGHGNIGDHGDIEAELEFIADLRGVVAEKLARRPLESYVDATLGSHTTWFTQFLEETGREVADRLRTKYGHMYGYEAAAAANGEMVALHMVQYH</sequence>
<protein>
    <submittedName>
        <fullName evidence="3">Glyoxylase-like metal-dependent hydrolase (Beta-lactamase superfamily II)</fullName>
    </submittedName>
</protein>
<evidence type="ECO:0000256" key="1">
    <source>
        <dbReference type="SAM" id="MobiDB-lite"/>
    </source>
</evidence>
<organism evidence="3 4">
    <name type="scientific">Saccharothrix tamanrassetensis</name>
    <dbReference type="NCBI Taxonomy" id="1051531"/>
    <lineage>
        <taxon>Bacteria</taxon>
        <taxon>Bacillati</taxon>
        <taxon>Actinomycetota</taxon>
        <taxon>Actinomycetes</taxon>
        <taxon>Pseudonocardiales</taxon>
        <taxon>Pseudonocardiaceae</taxon>
        <taxon>Saccharothrix</taxon>
    </lineage>
</organism>
<feature type="region of interest" description="Disordered" evidence="1">
    <location>
        <begin position="1"/>
        <end position="33"/>
    </location>
</feature>
<dbReference type="AlphaFoldDB" id="A0A841CX00"/>
<dbReference type="SUPFAM" id="SSF56281">
    <property type="entry name" value="Metallo-hydrolase/oxidoreductase"/>
    <property type="match status" value="1"/>
</dbReference>
<proteinExistence type="predicted"/>
<keyword evidence="3" id="KW-0378">Hydrolase</keyword>
<gene>
    <name evidence="3" type="ORF">FHS29_007089</name>
</gene>
<evidence type="ECO:0000259" key="2">
    <source>
        <dbReference type="SMART" id="SM00849"/>
    </source>
</evidence>
<evidence type="ECO:0000313" key="4">
    <source>
        <dbReference type="Proteomes" id="UP000547510"/>
    </source>
</evidence>
<dbReference type="Gene3D" id="3.60.15.10">
    <property type="entry name" value="Ribonuclease Z/Hydroxyacylglutathione hydrolase-like"/>
    <property type="match status" value="1"/>
</dbReference>
<dbReference type="PANTHER" id="PTHR42951">
    <property type="entry name" value="METALLO-BETA-LACTAMASE DOMAIN-CONTAINING"/>
    <property type="match status" value="1"/>
</dbReference>